<evidence type="ECO:0000256" key="4">
    <source>
        <dbReference type="ARBA" id="ARBA00022884"/>
    </source>
</evidence>
<dbReference type="OrthoDB" id="10261556at2759"/>
<evidence type="ECO:0000256" key="3">
    <source>
        <dbReference type="ARBA" id="ARBA00022840"/>
    </source>
</evidence>
<keyword evidence="3 5" id="KW-0067">ATP-binding</keyword>
<keyword evidence="4 5" id="KW-0694">RNA-binding</keyword>
<organism evidence="8 9">
    <name type="scientific">Lentinus brumalis</name>
    <dbReference type="NCBI Taxonomy" id="2498619"/>
    <lineage>
        <taxon>Eukaryota</taxon>
        <taxon>Fungi</taxon>
        <taxon>Dikarya</taxon>
        <taxon>Basidiomycota</taxon>
        <taxon>Agaricomycotina</taxon>
        <taxon>Agaricomycetes</taxon>
        <taxon>Polyporales</taxon>
        <taxon>Polyporaceae</taxon>
        <taxon>Lentinus</taxon>
    </lineage>
</organism>
<feature type="domain" description="Helicase C-terminal" evidence="7">
    <location>
        <begin position="1"/>
        <end position="135"/>
    </location>
</feature>
<proteinExistence type="inferred from homology"/>
<dbReference type="GO" id="GO:0016787">
    <property type="term" value="F:hydrolase activity"/>
    <property type="evidence" value="ECO:0007669"/>
    <property type="project" value="UniProtKB-KW"/>
</dbReference>
<dbReference type="AlphaFoldDB" id="A0A371CPQ9"/>
<keyword evidence="9" id="KW-1185">Reference proteome</keyword>
<comment type="similarity">
    <text evidence="5">Belongs to the DEAD box helicase family.</text>
</comment>
<keyword evidence="5" id="KW-0347">Helicase</keyword>
<dbReference type="Proteomes" id="UP000256964">
    <property type="component" value="Unassembled WGS sequence"/>
</dbReference>
<evidence type="ECO:0000256" key="1">
    <source>
        <dbReference type="ARBA" id="ARBA00022741"/>
    </source>
</evidence>
<dbReference type="EMBL" id="KZ857488">
    <property type="protein sequence ID" value="RDX42274.1"/>
    <property type="molecule type" value="Genomic_DNA"/>
</dbReference>
<evidence type="ECO:0000256" key="6">
    <source>
        <dbReference type="SAM" id="MobiDB-lite"/>
    </source>
</evidence>
<dbReference type="EC" id="3.6.4.13" evidence="5"/>
<keyword evidence="2 5" id="KW-0378">Hydrolase</keyword>
<feature type="region of interest" description="Disordered" evidence="6">
    <location>
        <begin position="103"/>
        <end position="139"/>
    </location>
</feature>
<dbReference type="InterPro" id="IPR001650">
    <property type="entry name" value="Helicase_C-like"/>
</dbReference>
<dbReference type="InterPro" id="IPR027417">
    <property type="entry name" value="P-loop_NTPase"/>
</dbReference>
<protein>
    <recommendedName>
        <fullName evidence="5">ATP-dependent RNA helicase</fullName>
        <ecNumber evidence="5">3.6.4.13</ecNumber>
    </recommendedName>
</protein>
<name>A0A371CPQ9_9APHY</name>
<dbReference type="GO" id="GO:0005524">
    <property type="term" value="F:ATP binding"/>
    <property type="evidence" value="ECO:0007669"/>
    <property type="project" value="UniProtKB-UniRule"/>
</dbReference>
<feature type="compositionally biased region" description="Basic residues" evidence="6">
    <location>
        <begin position="108"/>
        <end position="117"/>
    </location>
</feature>
<comment type="function">
    <text evidence="5">RNA helicase.</text>
</comment>
<dbReference type="PROSITE" id="PS51194">
    <property type="entry name" value="HELICASE_CTER"/>
    <property type="match status" value="1"/>
</dbReference>
<evidence type="ECO:0000256" key="5">
    <source>
        <dbReference type="RuleBase" id="RU365068"/>
    </source>
</evidence>
<gene>
    <name evidence="8" type="ORF">OH76DRAFT_1488774</name>
</gene>
<dbReference type="SMART" id="SM00490">
    <property type="entry name" value="HELICc"/>
    <property type="match status" value="1"/>
</dbReference>
<evidence type="ECO:0000313" key="8">
    <source>
        <dbReference type="EMBL" id="RDX42274.1"/>
    </source>
</evidence>
<comment type="catalytic activity">
    <reaction evidence="5">
        <text>ATP + H2O = ADP + phosphate + H(+)</text>
        <dbReference type="Rhea" id="RHEA:13065"/>
        <dbReference type="ChEBI" id="CHEBI:15377"/>
        <dbReference type="ChEBI" id="CHEBI:15378"/>
        <dbReference type="ChEBI" id="CHEBI:30616"/>
        <dbReference type="ChEBI" id="CHEBI:43474"/>
        <dbReference type="ChEBI" id="CHEBI:456216"/>
        <dbReference type="EC" id="3.6.4.13"/>
    </reaction>
</comment>
<dbReference type="GO" id="GO:0003724">
    <property type="term" value="F:RNA helicase activity"/>
    <property type="evidence" value="ECO:0007669"/>
    <property type="project" value="UniProtKB-EC"/>
</dbReference>
<reference evidence="8 9" key="1">
    <citation type="journal article" date="2018" name="Biotechnol. Biofuels">
        <title>Integrative visual omics of the white-rot fungus Polyporus brumalis exposes the biotechnological potential of its oxidative enzymes for delignifying raw plant biomass.</title>
        <authorList>
            <person name="Miyauchi S."/>
            <person name="Rancon A."/>
            <person name="Drula E."/>
            <person name="Hage H."/>
            <person name="Chaduli D."/>
            <person name="Favel A."/>
            <person name="Grisel S."/>
            <person name="Henrissat B."/>
            <person name="Herpoel-Gimbert I."/>
            <person name="Ruiz-Duenas F.J."/>
            <person name="Chevret D."/>
            <person name="Hainaut M."/>
            <person name="Lin J."/>
            <person name="Wang M."/>
            <person name="Pangilinan J."/>
            <person name="Lipzen A."/>
            <person name="Lesage-Meessen L."/>
            <person name="Navarro D."/>
            <person name="Riley R."/>
            <person name="Grigoriev I.V."/>
            <person name="Zhou S."/>
            <person name="Raouche S."/>
            <person name="Rosso M.N."/>
        </authorList>
    </citation>
    <scope>NUCLEOTIDE SEQUENCE [LARGE SCALE GENOMIC DNA]</scope>
    <source>
        <strain evidence="8 9">BRFM 1820</strain>
    </source>
</reference>
<feature type="region of interest" description="Disordered" evidence="6">
    <location>
        <begin position="153"/>
        <end position="173"/>
    </location>
</feature>
<dbReference type="PANTHER" id="PTHR24031">
    <property type="entry name" value="RNA HELICASE"/>
    <property type="match status" value="1"/>
</dbReference>
<dbReference type="STRING" id="139420.A0A371CPQ9"/>
<keyword evidence="1 5" id="KW-0547">Nucleotide-binding</keyword>
<dbReference type="Gene3D" id="3.40.50.300">
    <property type="entry name" value="P-loop containing nucleotide triphosphate hydrolases"/>
    <property type="match status" value="1"/>
</dbReference>
<comment type="domain">
    <text evidence="5">The Q motif is unique to and characteristic of the DEAD box family of RNA helicases and controls ATP binding and hydrolysis.</text>
</comment>
<dbReference type="SUPFAM" id="SSF52540">
    <property type="entry name" value="P-loop containing nucleoside triphosphate hydrolases"/>
    <property type="match status" value="1"/>
</dbReference>
<dbReference type="GO" id="GO:0003723">
    <property type="term" value="F:RNA binding"/>
    <property type="evidence" value="ECO:0007669"/>
    <property type="project" value="UniProtKB-UniRule"/>
</dbReference>
<dbReference type="Pfam" id="PF00271">
    <property type="entry name" value="Helicase_C"/>
    <property type="match status" value="1"/>
</dbReference>
<sequence length="350" mass="38657">MCLATLPSFTGSTDHVVRPFNANLSHKYCTEAMEKFCDGTILILICTDTAGMGCNVRDVDMVVQWKLPATLSNFIQRARRAACGPHRSGIAVLLVEPLAFTQLDPGKPRPKRTRKTKKEATAALDGSQPASQQRTTAQKKRAKDYAVAHGFHGGTHSGARDAPPTGVAPALNPDAPDEGLALVQSVRCRRQIWMEVYKMQDLARPVNKTKLHAILGTTWVWWEDYGDKLAAYMFSPIWDGVLGPDPGYKAFGYVSTVVCIVDCLIKSCSTEGMCNDTEHYIYYIPNHLLKEGMRIMADYRIWNNVSRSERNVGQIAQPLPSFLMKKSGASLEVTRTIKHGLMRPGVGANC</sequence>
<evidence type="ECO:0000256" key="2">
    <source>
        <dbReference type="ARBA" id="ARBA00022801"/>
    </source>
</evidence>
<accession>A0A371CPQ9</accession>
<evidence type="ECO:0000313" key="9">
    <source>
        <dbReference type="Proteomes" id="UP000256964"/>
    </source>
</evidence>
<evidence type="ECO:0000259" key="7">
    <source>
        <dbReference type="PROSITE" id="PS51194"/>
    </source>
</evidence>